<keyword evidence="4" id="KW-1185">Reference proteome</keyword>
<evidence type="ECO:0000259" key="2">
    <source>
        <dbReference type="Pfam" id="PF25829"/>
    </source>
</evidence>
<dbReference type="AlphaFoldDB" id="A0AAV9EEP3"/>
<gene>
    <name evidence="3" type="ORF">QJS10_CPA07g01040</name>
</gene>
<dbReference type="InterPro" id="IPR057713">
    <property type="entry name" value="DUF7953"/>
</dbReference>
<evidence type="ECO:0000256" key="1">
    <source>
        <dbReference type="SAM" id="Phobius"/>
    </source>
</evidence>
<dbReference type="PANTHER" id="PTHR33780:SF3">
    <property type="entry name" value="EXPRESSED PROTEIN"/>
    <property type="match status" value="1"/>
</dbReference>
<sequence length="246" mass="28313">MLAPISPVILIIISSIFVSSLAGVYCVRVVTLESIQIYNTHEWWNRPRVYFYCMGGNKTYLPDVKEIDYLYSFKGEESWQPLTELPAKKCKRCGLYEEDTIKVDDVFDEWEFCSDDFADGKYTHVKAGEFNATFLCPNCTSDPGSEQNHDSRHGSTKKTIVVIVVSISAVCISVLGAMALYKYWQKRKREQDQARFLKLFEEGDDLEDELDLEDEEHEMRALYATAIFELLSILQQQLPTRATLNK</sequence>
<dbReference type="Pfam" id="PF25829">
    <property type="entry name" value="DUF7953"/>
    <property type="match status" value="1"/>
</dbReference>
<reference evidence="3" key="1">
    <citation type="journal article" date="2023" name="Nat. Commun.">
        <title>Diploid and tetraploid genomes of Acorus and the evolution of monocots.</title>
        <authorList>
            <person name="Ma L."/>
            <person name="Liu K.W."/>
            <person name="Li Z."/>
            <person name="Hsiao Y.Y."/>
            <person name="Qi Y."/>
            <person name="Fu T."/>
            <person name="Tang G.D."/>
            <person name="Zhang D."/>
            <person name="Sun W.H."/>
            <person name="Liu D.K."/>
            <person name="Li Y."/>
            <person name="Chen G.Z."/>
            <person name="Liu X.D."/>
            <person name="Liao X.Y."/>
            <person name="Jiang Y.T."/>
            <person name="Yu X."/>
            <person name="Hao Y."/>
            <person name="Huang J."/>
            <person name="Zhao X.W."/>
            <person name="Ke S."/>
            <person name="Chen Y.Y."/>
            <person name="Wu W.L."/>
            <person name="Hsu J.L."/>
            <person name="Lin Y.F."/>
            <person name="Huang M.D."/>
            <person name="Li C.Y."/>
            <person name="Huang L."/>
            <person name="Wang Z.W."/>
            <person name="Zhao X."/>
            <person name="Zhong W.Y."/>
            <person name="Peng D.H."/>
            <person name="Ahmad S."/>
            <person name="Lan S."/>
            <person name="Zhang J.S."/>
            <person name="Tsai W.C."/>
            <person name="Van de Peer Y."/>
            <person name="Liu Z.J."/>
        </authorList>
    </citation>
    <scope>NUCLEOTIDE SEQUENCE</scope>
    <source>
        <strain evidence="3">CP</strain>
    </source>
</reference>
<comment type="caution">
    <text evidence="3">The sequence shown here is derived from an EMBL/GenBank/DDBJ whole genome shotgun (WGS) entry which is preliminary data.</text>
</comment>
<dbReference type="Proteomes" id="UP001180020">
    <property type="component" value="Unassembled WGS sequence"/>
</dbReference>
<feature type="domain" description="DUF7953" evidence="2">
    <location>
        <begin position="29"/>
        <end position="137"/>
    </location>
</feature>
<keyword evidence="1" id="KW-0472">Membrane</keyword>
<keyword evidence="1" id="KW-1133">Transmembrane helix</keyword>
<accession>A0AAV9EEP3</accession>
<proteinExistence type="predicted"/>
<dbReference type="EMBL" id="JAUJYO010000007">
    <property type="protein sequence ID" value="KAK1311837.1"/>
    <property type="molecule type" value="Genomic_DNA"/>
</dbReference>
<evidence type="ECO:0000313" key="3">
    <source>
        <dbReference type="EMBL" id="KAK1311837.1"/>
    </source>
</evidence>
<evidence type="ECO:0000313" key="4">
    <source>
        <dbReference type="Proteomes" id="UP001180020"/>
    </source>
</evidence>
<feature type="transmembrane region" description="Helical" evidence="1">
    <location>
        <begin position="160"/>
        <end position="181"/>
    </location>
</feature>
<dbReference type="PANTHER" id="PTHR33780">
    <property type="entry name" value="EXPRESSED PROTEIN"/>
    <property type="match status" value="1"/>
</dbReference>
<keyword evidence="1" id="KW-0812">Transmembrane</keyword>
<reference evidence="3" key="2">
    <citation type="submission" date="2023-06" db="EMBL/GenBank/DDBJ databases">
        <authorList>
            <person name="Ma L."/>
            <person name="Liu K.-W."/>
            <person name="Li Z."/>
            <person name="Hsiao Y.-Y."/>
            <person name="Qi Y."/>
            <person name="Fu T."/>
            <person name="Tang G."/>
            <person name="Zhang D."/>
            <person name="Sun W.-H."/>
            <person name="Liu D.-K."/>
            <person name="Li Y."/>
            <person name="Chen G.-Z."/>
            <person name="Liu X.-D."/>
            <person name="Liao X.-Y."/>
            <person name="Jiang Y.-T."/>
            <person name="Yu X."/>
            <person name="Hao Y."/>
            <person name="Huang J."/>
            <person name="Zhao X.-W."/>
            <person name="Ke S."/>
            <person name="Chen Y.-Y."/>
            <person name="Wu W.-L."/>
            <person name="Hsu J.-L."/>
            <person name="Lin Y.-F."/>
            <person name="Huang M.-D."/>
            <person name="Li C.-Y."/>
            <person name="Huang L."/>
            <person name="Wang Z.-W."/>
            <person name="Zhao X."/>
            <person name="Zhong W.-Y."/>
            <person name="Peng D.-H."/>
            <person name="Ahmad S."/>
            <person name="Lan S."/>
            <person name="Zhang J.-S."/>
            <person name="Tsai W.-C."/>
            <person name="Van De Peer Y."/>
            <person name="Liu Z.-J."/>
        </authorList>
    </citation>
    <scope>NUCLEOTIDE SEQUENCE</scope>
    <source>
        <strain evidence="3">CP</strain>
        <tissue evidence="3">Leaves</tissue>
    </source>
</reference>
<protein>
    <recommendedName>
        <fullName evidence="2">DUF7953 domain-containing protein</fullName>
    </recommendedName>
</protein>
<name>A0AAV9EEP3_ACOCL</name>
<organism evidence="3 4">
    <name type="scientific">Acorus calamus</name>
    <name type="common">Sweet flag</name>
    <dbReference type="NCBI Taxonomy" id="4465"/>
    <lineage>
        <taxon>Eukaryota</taxon>
        <taxon>Viridiplantae</taxon>
        <taxon>Streptophyta</taxon>
        <taxon>Embryophyta</taxon>
        <taxon>Tracheophyta</taxon>
        <taxon>Spermatophyta</taxon>
        <taxon>Magnoliopsida</taxon>
        <taxon>Liliopsida</taxon>
        <taxon>Acoraceae</taxon>
        <taxon>Acorus</taxon>
    </lineage>
</organism>